<organism evidence="2 3">
    <name type="scientific">Fusarium duplospermum</name>
    <dbReference type="NCBI Taxonomy" id="1325734"/>
    <lineage>
        <taxon>Eukaryota</taxon>
        <taxon>Fungi</taxon>
        <taxon>Dikarya</taxon>
        <taxon>Ascomycota</taxon>
        <taxon>Pezizomycotina</taxon>
        <taxon>Sordariomycetes</taxon>
        <taxon>Hypocreomycetidae</taxon>
        <taxon>Hypocreales</taxon>
        <taxon>Nectriaceae</taxon>
        <taxon>Fusarium</taxon>
        <taxon>Fusarium solani species complex</taxon>
    </lineage>
</organism>
<protein>
    <submittedName>
        <fullName evidence="2">Uncharacterized protein</fullName>
    </submittedName>
</protein>
<evidence type="ECO:0000256" key="1">
    <source>
        <dbReference type="SAM" id="MobiDB-lite"/>
    </source>
</evidence>
<proteinExistence type="predicted"/>
<dbReference type="EMBL" id="NKCI01000112">
    <property type="protein sequence ID" value="RSL54325.1"/>
    <property type="molecule type" value="Genomic_DNA"/>
</dbReference>
<sequence length="531" mass="61266">MSSQISHGAVDEPVSQPDSHMEEGSAQNFNQLLDSDQVWRTPQPFSPRLPTPNNLQDGIYLSGGICPELRERLDELYFDCGCQLRLVQDITWRLYHFSVPDHWYKEGPNSFRRQGLRKNKFGPQTPRWRPNKILTAPEAYVRTQLVLAEKAVMTPILAHPIALLRYRKQEMILHHLDRYIYTIFDPESKNGKWTADLLGFTCTDPEKLGPNNLKDWQLWADQFYGASTLINAGHPEKASTTLDRCLSGMRDAGRFQDPSLLAKLWRVCLRTRVIDSHGQQFCALQRVLGTLEETFSLEPGVITPLSAVIRTLREVDSEDFKSTMRIGADMTIRTIASLMGDENAMVLHMWSHYFMNWDRQYLDQATFVLKFQHLWLRVHSLHDGSSEEGIAITYYYAYAAYYLGDVELLSEQMLRELFGLTTGFLRPRSEVERIEWRLPTLAFAFSARLVASIDRKKGRKDSSHSIMTYAIERLEAGDRECRTRAAMLGKIFARWLRGWGEKDEAGLMMDRVARLYDNLDGERREPSQDTP</sequence>
<dbReference type="AlphaFoldDB" id="A0A428PMU8"/>
<accession>A0A428PMU8</accession>
<name>A0A428PMU8_9HYPO</name>
<evidence type="ECO:0000313" key="3">
    <source>
        <dbReference type="Proteomes" id="UP000288168"/>
    </source>
</evidence>
<comment type="caution">
    <text evidence="2">The sequence shown here is derived from an EMBL/GenBank/DDBJ whole genome shotgun (WGS) entry which is preliminary data.</text>
</comment>
<gene>
    <name evidence="2" type="ORF">CEP54_009947</name>
</gene>
<dbReference type="OrthoDB" id="5080953at2759"/>
<evidence type="ECO:0000313" key="2">
    <source>
        <dbReference type="EMBL" id="RSL54325.1"/>
    </source>
</evidence>
<reference evidence="2 3" key="1">
    <citation type="submission" date="2017-06" db="EMBL/GenBank/DDBJ databases">
        <title>Comparative genomic analysis of Ambrosia Fusariam Clade fungi.</title>
        <authorList>
            <person name="Stajich J.E."/>
            <person name="Carrillo J."/>
            <person name="Kijimoto T."/>
            <person name="Eskalen A."/>
            <person name="O'Donnell K."/>
            <person name="Kasson M."/>
        </authorList>
    </citation>
    <scope>NUCLEOTIDE SEQUENCE [LARGE SCALE GENOMIC DNA]</scope>
    <source>
        <strain evidence="2 3">NRRL62584</strain>
    </source>
</reference>
<feature type="region of interest" description="Disordered" evidence="1">
    <location>
        <begin position="1"/>
        <end position="24"/>
    </location>
</feature>
<keyword evidence="3" id="KW-1185">Reference proteome</keyword>
<dbReference type="Proteomes" id="UP000288168">
    <property type="component" value="Unassembled WGS sequence"/>
</dbReference>